<evidence type="ECO:0000313" key="4">
    <source>
        <dbReference type="Proteomes" id="UP000318380"/>
    </source>
</evidence>
<evidence type="ECO:0000259" key="2">
    <source>
        <dbReference type="SMART" id="SM00093"/>
    </source>
</evidence>
<evidence type="ECO:0000313" key="3">
    <source>
        <dbReference type="EMBL" id="TWD82273.1"/>
    </source>
</evidence>
<comment type="similarity">
    <text evidence="1">Belongs to the serpin family.</text>
</comment>
<evidence type="ECO:0000256" key="1">
    <source>
        <dbReference type="RuleBase" id="RU000411"/>
    </source>
</evidence>
<name>A0A561BTW0_9ACTN</name>
<dbReference type="GO" id="GO:0004867">
    <property type="term" value="F:serine-type endopeptidase inhibitor activity"/>
    <property type="evidence" value="ECO:0007669"/>
    <property type="project" value="InterPro"/>
</dbReference>
<dbReference type="Gene3D" id="3.30.497.10">
    <property type="entry name" value="Antithrombin, subunit I, domain 2"/>
    <property type="match status" value="2"/>
</dbReference>
<dbReference type="InterPro" id="IPR036186">
    <property type="entry name" value="Serpin_sf"/>
</dbReference>
<comment type="caution">
    <text evidence="3">The sequence shown here is derived from an EMBL/GenBank/DDBJ whole genome shotgun (WGS) entry which is preliminary data.</text>
</comment>
<protein>
    <submittedName>
        <fullName evidence="3">Serine protease inhibitor</fullName>
    </submittedName>
</protein>
<proteinExistence type="inferred from homology"/>
<dbReference type="Proteomes" id="UP000318380">
    <property type="component" value="Unassembled WGS sequence"/>
</dbReference>
<dbReference type="PANTHER" id="PTHR11461:SF211">
    <property type="entry name" value="GH10112P-RELATED"/>
    <property type="match status" value="1"/>
</dbReference>
<gene>
    <name evidence="3" type="ORF">FB561_3402</name>
</gene>
<dbReference type="AlphaFoldDB" id="A0A561BTW0"/>
<dbReference type="GO" id="GO:0005615">
    <property type="term" value="C:extracellular space"/>
    <property type="evidence" value="ECO:0007669"/>
    <property type="project" value="InterPro"/>
</dbReference>
<dbReference type="InterPro" id="IPR000215">
    <property type="entry name" value="Serpin_fam"/>
</dbReference>
<sequence length="393" mass="41783">MDTDVVRAVTTLTSRWARTLPPGNSVVSGLGLWPLLALLASAADEPGRAELAEAAGVDPGTAAGQAVELIRVVDGASDLQAALGIWLHQQLKLSESFDSVIPVEVTGALTGDLAADKAKLDAWAAEHTDNLIREMPIEVTPDLMVVLASALSLRTTWVQAFKEQIRRVYDGPWSGGAWHWLDRVDQDLDAVRVHETPAGRLTVITVRGDADVDVLLGIGTPQASQPDVLAGLLEAALEPQSGQSGSALLELGQPGDELAPALRLGQTTSRHPEVKLSLPSFSVQAEHDLMAQRDLFGLTTVTTDPGPSGHFSAISPDPLVVGQAKQTVLARFFATGFEAAAVTAMGMMRTSMPTTQSRRLEATLDRPFAFTAVHRATRLPVVTGWLSQPTEPE</sequence>
<keyword evidence="4" id="KW-1185">Reference proteome</keyword>
<accession>A0A561BTW0</accession>
<dbReference type="Pfam" id="PF00079">
    <property type="entry name" value="Serpin"/>
    <property type="match status" value="2"/>
</dbReference>
<dbReference type="InterPro" id="IPR023796">
    <property type="entry name" value="Serpin_dom"/>
</dbReference>
<dbReference type="SMART" id="SM00093">
    <property type="entry name" value="SERPIN"/>
    <property type="match status" value="1"/>
</dbReference>
<dbReference type="InterPro" id="IPR042178">
    <property type="entry name" value="Serpin_sf_1"/>
</dbReference>
<dbReference type="EMBL" id="VIVK01000001">
    <property type="protein sequence ID" value="TWD82273.1"/>
    <property type="molecule type" value="Genomic_DNA"/>
</dbReference>
<feature type="domain" description="Serpin" evidence="2">
    <location>
        <begin position="10"/>
        <end position="389"/>
    </location>
</feature>
<organism evidence="3 4">
    <name type="scientific">Kribbella amoyensis</name>
    <dbReference type="NCBI Taxonomy" id="996641"/>
    <lineage>
        <taxon>Bacteria</taxon>
        <taxon>Bacillati</taxon>
        <taxon>Actinomycetota</taxon>
        <taxon>Actinomycetes</taxon>
        <taxon>Propionibacteriales</taxon>
        <taxon>Kribbellaceae</taxon>
        <taxon>Kribbella</taxon>
    </lineage>
</organism>
<dbReference type="OrthoDB" id="4847668at2"/>
<dbReference type="PANTHER" id="PTHR11461">
    <property type="entry name" value="SERINE PROTEASE INHIBITOR, SERPIN"/>
    <property type="match status" value="1"/>
</dbReference>
<dbReference type="SUPFAM" id="SSF56574">
    <property type="entry name" value="Serpins"/>
    <property type="match status" value="2"/>
</dbReference>
<dbReference type="RefSeq" id="WP_145807747.1">
    <property type="nucleotide sequence ID" value="NZ_VIVK01000001.1"/>
</dbReference>
<reference evidence="3 4" key="1">
    <citation type="submission" date="2019-06" db="EMBL/GenBank/DDBJ databases">
        <title>Sequencing the genomes of 1000 actinobacteria strains.</title>
        <authorList>
            <person name="Klenk H.-P."/>
        </authorList>
    </citation>
    <scope>NUCLEOTIDE SEQUENCE [LARGE SCALE GENOMIC DNA]</scope>
    <source>
        <strain evidence="3 4">DSM 24683</strain>
    </source>
</reference>